<evidence type="ECO:0000313" key="6">
    <source>
        <dbReference type="EMBL" id="KAK4249335.1"/>
    </source>
</evidence>
<comment type="similarity">
    <text evidence="2">Belongs to the IFI6/IFI27 family.</text>
</comment>
<evidence type="ECO:0000256" key="4">
    <source>
        <dbReference type="ARBA" id="ARBA00022989"/>
    </source>
</evidence>
<organism evidence="6 7">
    <name type="scientific">Corynascus novoguineensis</name>
    <dbReference type="NCBI Taxonomy" id="1126955"/>
    <lineage>
        <taxon>Eukaryota</taxon>
        <taxon>Fungi</taxon>
        <taxon>Dikarya</taxon>
        <taxon>Ascomycota</taxon>
        <taxon>Pezizomycotina</taxon>
        <taxon>Sordariomycetes</taxon>
        <taxon>Sordariomycetidae</taxon>
        <taxon>Sordariales</taxon>
        <taxon>Chaetomiaceae</taxon>
        <taxon>Corynascus</taxon>
    </lineage>
</organism>
<reference evidence="6" key="2">
    <citation type="submission" date="2023-05" db="EMBL/GenBank/DDBJ databases">
        <authorList>
            <consortium name="Lawrence Berkeley National Laboratory"/>
            <person name="Steindorff A."/>
            <person name="Hensen N."/>
            <person name="Bonometti L."/>
            <person name="Westerberg I."/>
            <person name="Brannstrom I.O."/>
            <person name="Guillou S."/>
            <person name="Cros-Aarteil S."/>
            <person name="Calhoun S."/>
            <person name="Haridas S."/>
            <person name="Kuo A."/>
            <person name="Mondo S."/>
            <person name="Pangilinan J."/>
            <person name="Riley R."/>
            <person name="Labutti K."/>
            <person name="Andreopoulos B."/>
            <person name="Lipzen A."/>
            <person name="Chen C."/>
            <person name="Yanf M."/>
            <person name="Daum C."/>
            <person name="Ng V."/>
            <person name="Clum A."/>
            <person name="Ohm R."/>
            <person name="Martin F."/>
            <person name="Silar P."/>
            <person name="Natvig D."/>
            <person name="Lalanne C."/>
            <person name="Gautier V."/>
            <person name="Ament-Velasquez S.L."/>
            <person name="Kruys A."/>
            <person name="Hutchinson M.I."/>
            <person name="Powell A.J."/>
            <person name="Barry K."/>
            <person name="Miller A.N."/>
            <person name="Grigoriev I.V."/>
            <person name="Debuchy R."/>
            <person name="Gladieux P."/>
            <person name="Thoren M.H."/>
            <person name="Johannesson H."/>
        </authorList>
    </citation>
    <scope>NUCLEOTIDE SEQUENCE</scope>
    <source>
        <strain evidence="6">CBS 359.72</strain>
    </source>
</reference>
<dbReference type="InterPro" id="IPR038213">
    <property type="entry name" value="IFI6/IFI27-like_sf"/>
</dbReference>
<sequence>MDVRHSFFGCLCGPSQTQSKISHHNIGYTPITEKPRPEPLPFTVSPGQPLAFPYKDDKDDTDDELAALVIKIHTILLTSPIPAPPRTDLMTEVITATDIRVQDWTTYLAERLLHALEGTLKEGEVNLDRRSSWGEALADAYNHAVAFAKQELRELWEYAKAHPYEVAATVLLTVLALGVMVRLVPIFVRVLGFGELGPVEGSFAAWWQRLYAGYVPKGSLWSFLQRMGMTWK</sequence>
<evidence type="ECO:0000256" key="5">
    <source>
        <dbReference type="ARBA" id="ARBA00023136"/>
    </source>
</evidence>
<comment type="subcellular location">
    <subcellularLocation>
        <location evidence="1">Membrane</location>
        <topology evidence="1">Multi-pass membrane protein</topology>
    </subcellularLocation>
</comment>
<evidence type="ECO:0000256" key="3">
    <source>
        <dbReference type="ARBA" id="ARBA00022692"/>
    </source>
</evidence>
<evidence type="ECO:0000313" key="7">
    <source>
        <dbReference type="Proteomes" id="UP001303647"/>
    </source>
</evidence>
<evidence type="ECO:0000256" key="1">
    <source>
        <dbReference type="ARBA" id="ARBA00004141"/>
    </source>
</evidence>
<keyword evidence="3" id="KW-0812">Transmembrane</keyword>
<dbReference type="Gene3D" id="6.10.110.10">
    <property type="match status" value="1"/>
</dbReference>
<gene>
    <name evidence="6" type="ORF">C7999DRAFT_12811</name>
</gene>
<name>A0AAN7HRC5_9PEZI</name>
<keyword evidence="7" id="KW-1185">Reference proteome</keyword>
<dbReference type="GO" id="GO:0016020">
    <property type="term" value="C:membrane"/>
    <property type="evidence" value="ECO:0007669"/>
    <property type="project" value="UniProtKB-SubCell"/>
</dbReference>
<comment type="caution">
    <text evidence="6">The sequence shown here is derived from an EMBL/GenBank/DDBJ whole genome shotgun (WGS) entry which is preliminary data.</text>
</comment>
<dbReference type="Proteomes" id="UP001303647">
    <property type="component" value="Unassembled WGS sequence"/>
</dbReference>
<protein>
    <submittedName>
        <fullName evidence="6">Uncharacterized protein</fullName>
    </submittedName>
</protein>
<keyword evidence="5" id="KW-0472">Membrane</keyword>
<dbReference type="InterPro" id="IPR009311">
    <property type="entry name" value="IFI6/IFI27-like"/>
</dbReference>
<reference evidence="6" key="1">
    <citation type="journal article" date="2023" name="Mol. Phylogenet. Evol.">
        <title>Genome-scale phylogeny and comparative genomics of the fungal order Sordariales.</title>
        <authorList>
            <person name="Hensen N."/>
            <person name="Bonometti L."/>
            <person name="Westerberg I."/>
            <person name="Brannstrom I.O."/>
            <person name="Guillou S."/>
            <person name="Cros-Aarteil S."/>
            <person name="Calhoun S."/>
            <person name="Haridas S."/>
            <person name="Kuo A."/>
            <person name="Mondo S."/>
            <person name="Pangilinan J."/>
            <person name="Riley R."/>
            <person name="LaButti K."/>
            <person name="Andreopoulos B."/>
            <person name="Lipzen A."/>
            <person name="Chen C."/>
            <person name="Yan M."/>
            <person name="Daum C."/>
            <person name="Ng V."/>
            <person name="Clum A."/>
            <person name="Steindorff A."/>
            <person name="Ohm R.A."/>
            <person name="Martin F."/>
            <person name="Silar P."/>
            <person name="Natvig D.O."/>
            <person name="Lalanne C."/>
            <person name="Gautier V."/>
            <person name="Ament-Velasquez S.L."/>
            <person name="Kruys A."/>
            <person name="Hutchinson M.I."/>
            <person name="Powell A.J."/>
            <person name="Barry K."/>
            <person name="Miller A.N."/>
            <person name="Grigoriev I.V."/>
            <person name="Debuchy R."/>
            <person name="Gladieux P."/>
            <person name="Hiltunen Thoren M."/>
            <person name="Johannesson H."/>
        </authorList>
    </citation>
    <scope>NUCLEOTIDE SEQUENCE</scope>
    <source>
        <strain evidence="6">CBS 359.72</strain>
    </source>
</reference>
<dbReference type="AlphaFoldDB" id="A0AAN7HRC5"/>
<dbReference type="EMBL" id="MU857625">
    <property type="protein sequence ID" value="KAK4249335.1"/>
    <property type="molecule type" value="Genomic_DNA"/>
</dbReference>
<keyword evidence="4" id="KW-1133">Transmembrane helix</keyword>
<evidence type="ECO:0000256" key="2">
    <source>
        <dbReference type="ARBA" id="ARBA00007262"/>
    </source>
</evidence>
<dbReference type="Pfam" id="PF06140">
    <property type="entry name" value="Ifi-6-16"/>
    <property type="match status" value="1"/>
</dbReference>
<accession>A0AAN7HRC5</accession>
<proteinExistence type="inferred from homology"/>